<dbReference type="InterPro" id="IPR015421">
    <property type="entry name" value="PyrdxlP-dep_Trfase_major"/>
</dbReference>
<accession>A0A7Y9J2T6</accession>
<dbReference type="Pfam" id="PF01041">
    <property type="entry name" value="DegT_DnrJ_EryC1"/>
    <property type="match status" value="1"/>
</dbReference>
<comment type="cofactor">
    <cofactor evidence="1">
        <name>pyridoxal 5'-phosphate</name>
        <dbReference type="ChEBI" id="CHEBI:597326"/>
    </cofactor>
</comment>
<proteinExistence type="inferred from homology"/>
<comment type="similarity">
    <text evidence="4">Belongs to the DegT/DnrJ/EryC1 family.</text>
</comment>
<dbReference type="AlphaFoldDB" id="A0A7Y9J2T6"/>
<evidence type="ECO:0000256" key="1">
    <source>
        <dbReference type="ARBA" id="ARBA00001933"/>
    </source>
</evidence>
<dbReference type="PIRSF" id="PIRSF000390">
    <property type="entry name" value="PLP_StrS"/>
    <property type="match status" value="1"/>
</dbReference>
<dbReference type="InterPro" id="IPR015422">
    <property type="entry name" value="PyrdxlP-dep_Trfase_small"/>
</dbReference>
<dbReference type="Gene3D" id="3.40.640.10">
    <property type="entry name" value="Type I PLP-dependent aspartate aminotransferase-like (Major domain)"/>
    <property type="match status" value="1"/>
</dbReference>
<dbReference type="RefSeq" id="WP_179755078.1">
    <property type="nucleotide sequence ID" value="NZ_BAAAGN010000026.1"/>
</dbReference>
<dbReference type="EMBL" id="JACCBB010000001">
    <property type="protein sequence ID" value="NYD24591.1"/>
    <property type="molecule type" value="Genomic_DNA"/>
</dbReference>
<dbReference type="Gene3D" id="3.90.1150.10">
    <property type="entry name" value="Aspartate Aminotransferase, domain 1"/>
    <property type="match status" value="1"/>
</dbReference>
<keyword evidence="6" id="KW-1185">Reference proteome</keyword>
<keyword evidence="3 4" id="KW-0663">Pyridoxal phosphate</keyword>
<dbReference type="SUPFAM" id="SSF53383">
    <property type="entry name" value="PLP-dependent transferases"/>
    <property type="match status" value="1"/>
</dbReference>
<dbReference type="InterPro" id="IPR015424">
    <property type="entry name" value="PyrdxlP-dep_Trfase"/>
</dbReference>
<sequence length="389" mass="42686">MTYHPSPIIFGQPWFDHEEEELLVQTLRSGWIGQGPLVQRFEEELAQYLGSPHVVATSSCTASLHLALVAMGVGPGDEVITTPFTFVATVNAIEHAGATPVLVDIDRDTFSISAESIEGALTSRTRAVVPVHFAGRAAGLSEIYRLAEEHDLVVVEDAAHALGAVHDGARVGNAQNPRSLTCFSFYPNKNLATAEGGAISLADPETAQRLKSLRLHGLDGDAWARYRTRTFQPTLATYPGFKYNFTDLQASIALGQLHKLEGFLAGREFLADCYDELISDLPGVRIVDRGRPTMNHRHALHLYQVIIEGPTGRRDQVLDELRGQNIGAAVHYVGVNQHPYYQEKLPGDFPNSDWATDALLTLPLHLHMSRRSVERVASGLISALERTRT</sequence>
<feature type="active site" description="Proton acceptor" evidence="2">
    <location>
        <position position="189"/>
    </location>
</feature>
<organism evidence="5 6">
    <name type="scientific">Kineococcus aurantiacus</name>
    <dbReference type="NCBI Taxonomy" id="37633"/>
    <lineage>
        <taxon>Bacteria</taxon>
        <taxon>Bacillati</taxon>
        <taxon>Actinomycetota</taxon>
        <taxon>Actinomycetes</taxon>
        <taxon>Kineosporiales</taxon>
        <taxon>Kineosporiaceae</taxon>
        <taxon>Kineococcus</taxon>
    </lineage>
</organism>
<evidence type="ECO:0000313" key="6">
    <source>
        <dbReference type="Proteomes" id="UP000521922"/>
    </source>
</evidence>
<comment type="caution">
    <text evidence="5">The sequence shown here is derived from an EMBL/GenBank/DDBJ whole genome shotgun (WGS) entry which is preliminary data.</text>
</comment>
<gene>
    <name evidence="5" type="ORF">BJ968_004131</name>
</gene>
<dbReference type="Proteomes" id="UP000521922">
    <property type="component" value="Unassembled WGS sequence"/>
</dbReference>
<dbReference type="PANTHER" id="PTHR30244">
    <property type="entry name" value="TRANSAMINASE"/>
    <property type="match status" value="1"/>
</dbReference>
<evidence type="ECO:0000256" key="3">
    <source>
        <dbReference type="PIRSR" id="PIRSR000390-2"/>
    </source>
</evidence>
<evidence type="ECO:0000256" key="2">
    <source>
        <dbReference type="PIRSR" id="PIRSR000390-1"/>
    </source>
</evidence>
<dbReference type="GO" id="GO:0030170">
    <property type="term" value="F:pyridoxal phosphate binding"/>
    <property type="evidence" value="ECO:0007669"/>
    <property type="project" value="TreeGrafter"/>
</dbReference>
<dbReference type="CDD" id="cd00616">
    <property type="entry name" value="AHBA_syn"/>
    <property type="match status" value="1"/>
</dbReference>
<name>A0A7Y9J2T6_9ACTN</name>
<reference evidence="5 6" key="1">
    <citation type="submission" date="2020-07" db="EMBL/GenBank/DDBJ databases">
        <title>Sequencing the genomes of 1000 actinobacteria strains.</title>
        <authorList>
            <person name="Klenk H.-P."/>
        </authorList>
    </citation>
    <scope>NUCLEOTIDE SEQUENCE [LARGE SCALE GENOMIC DNA]</scope>
    <source>
        <strain evidence="5 6">DSM 7487</strain>
    </source>
</reference>
<dbReference type="GO" id="GO:0000271">
    <property type="term" value="P:polysaccharide biosynthetic process"/>
    <property type="evidence" value="ECO:0007669"/>
    <property type="project" value="TreeGrafter"/>
</dbReference>
<evidence type="ECO:0000256" key="4">
    <source>
        <dbReference type="RuleBase" id="RU004508"/>
    </source>
</evidence>
<feature type="modified residue" description="N6-(pyridoxal phosphate)lysine" evidence="3">
    <location>
        <position position="189"/>
    </location>
</feature>
<evidence type="ECO:0000313" key="5">
    <source>
        <dbReference type="EMBL" id="NYD24591.1"/>
    </source>
</evidence>
<dbReference type="GO" id="GO:0008483">
    <property type="term" value="F:transaminase activity"/>
    <property type="evidence" value="ECO:0007669"/>
    <property type="project" value="TreeGrafter"/>
</dbReference>
<dbReference type="InterPro" id="IPR000653">
    <property type="entry name" value="DegT/StrS_aminotransferase"/>
</dbReference>
<dbReference type="PANTHER" id="PTHR30244:SF34">
    <property type="entry name" value="DTDP-4-AMINO-4,6-DIDEOXYGALACTOSE TRANSAMINASE"/>
    <property type="match status" value="1"/>
</dbReference>
<protein>
    <submittedName>
        <fullName evidence="5">dTDP-4-amino-4,6-dideoxygalactose transaminase</fullName>
    </submittedName>
</protein>